<reference evidence="1" key="3">
    <citation type="submission" date="2025-09" db="UniProtKB">
        <authorList>
            <consortium name="Ensembl"/>
        </authorList>
    </citation>
    <scope>IDENTIFICATION</scope>
</reference>
<protein>
    <submittedName>
        <fullName evidence="1">Uncharacterized protein</fullName>
    </submittedName>
</protein>
<dbReference type="Proteomes" id="UP000001645">
    <property type="component" value="Chromosome 11"/>
</dbReference>
<dbReference type="AlphaFoldDB" id="A0A803XWE9"/>
<sequence>MGLCSEYFCYKMGILTAILGVWFSCSFVKGDSKAVTTSLTTKWSSTPLLLETRSVHCDFQSQIRMYLEYKAICLSVFRNCKLLF</sequence>
<evidence type="ECO:0000313" key="2">
    <source>
        <dbReference type="Proteomes" id="UP000001645"/>
    </source>
</evidence>
<reference evidence="1 2" key="1">
    <citation type="journal article" date="2010" name="PLoS Biol.">
        <title>Multi-platform next-generation sequencing of the domestic turkey (Meleagris gallopavo): genome assembly and analysis.</title>
        <authorList>
            <person name="Dalloul R.A."/>
            <person name="Long J.A."/>
            <person name="Zimin A.V."/>
            <person name="Aslam L."/>
            <person name="Beal K."/>
            <person name="Blomberg L.A."/>
            <person name="Bouffard P."/>
            <person name="Burt D.W."/>
            <person name="Crasta O."/>
            <person name="Crooijmans R.P."/>
            <person name="Cooper K."/>
            <person name="Coulombe R.A."/>
            <person name="De S."/>
            <person name="Delany M.E."/>
            <person name="Dodgson J.B."/>
            <person name="Dong J.J."/>
            <person name="Evans C."/>
            <person name="Frederickson K.M."/>
            <person name="Flicek P."/>
            <person name="Florea L."/>
            <person name="Folkerts O."/>
            <person name="Groenen M.A."/>
            <person name="Harkins T.T."/>
            <person name="Herrero J."/>
            <person name="Hoffmann S."/>
            <person name="Megens H.J."/>
            <person name="Jiang A."/>
            <person name="de Jong P."/>
            <person name="Kaiser P."/>
            <person name="Kim H."/>
            <person name="Kim K.W."/>
            <person name="Kim S."/>
            <person name="Langenberger D."/>
            <person name="Lee M.K."/>
            <person name="Lee T."/>
            <person name="Mane S."/>
            <person name="Marcais G."/>
            <person name="Marz M."/>
            <person name="McElroy A.P."/>
            <person name="Modise T."/>
            <person name="Nefedov M."/>
            <person name="Notredame C."/>
            <person name="Paton I.R."/>
            <person name="Payne W.S."/>
            <person name="Pertea G."/>
            <person name="Prickett D."/>
            <person name="Puiu D."/>
            <person name="Qioa D."/>
            <person name="Raineri E."/>
            <person name="Ruffier M."/>
            <person name="Salzberg S.L."/>
            <person name="Schatz M.C."/>
            <person name="Scheuring C."/>
            <person name="Schmidt C.J."/>
            <person name="Schroeder S."/>
            <person name="Searle S.M."/>
            <person name="Smith E.J."/>
            <person name="Smith J."/>
            <person name="Sonstegard T.S."/>
            <person name="Stadler P.F."/>
            <person name="Tafer H."/>
            <person name="Tu Z.J."/>
            <person name="Van Tassell C.P."/>
            <person name="Vilella A.J."/>
            <person name="Williams K.P."/>
            <person name="Yorke J.A."/>
            <person name="Zhang L."/>
            <person name="Zhang H.B."/>
            <person name="Zhang X."/>
            <person name="Zhang Y."/>
            <person name="Reed K.M."/>
        </authorList>
    </citation>
    <scope>NUCLEOTIDE SEQUENCE [LARGE SCALE GENOMIC DNA]</scope>
</reference>
<accession>A0A803XWE9</accession>
<evidence type="ECO:0000313" key="1">
    <source>
        <dbReference type="Ensembl" id="ENSMGAP00000023845.1"/>
    </source>
</evidence>
<reference evidence="1" key="2">
    <citation type="submission" date="2025-08" db="UniProtKB">
        <authorList>
            <consortium name="Ensembl"/>
        </authorList>
    </citation>
    <scope>IDENTIFICATION</scope>
</reference>
<dbReference type="InParanoid" id="A0A803XWE9"/>
<dbReference type="Ensembl" id="ENSMGAT00000032558.1">
    <property type="protein sequence ID" value="ENSMGAP00000023845.1"/>
    <property type="gene ID" value="ENSMGAG00000017601.1"/>
</dbReference>
<name>A0A803XWE9_MELGA</name>
<organism evidence="1 2">
    <name type="scientific">Meleagris gallopavo</name>
    <name type="common">Wild turkey</name>
    <dbReference type="NCBI Taxonomy" id="9103"/>
    <lineage>
        <taxon>Eukaryota</taxon>
        <taxon>Metazoa</taxon>
        <taxon>Chordata</taxon>
        <taxon>Craniata</taxon>
        <taxon>Vertebrata</taxon>
        <taxon>Euteleostomi</taxon>
        <taxon>Archelosauria</taxon>
        <taxon>Archosauria</taxon>
        <taxon>Dinosauria</taxon>
        <taxon>Saurischia</taxon>
        <taxon>Theropoda</taxon>
        <taxon>Coelurosauria</taxon>
        <taxon>Aves</taxon>
        <taxon>Neognathae</taxon>
        <taxon>Galloanserae</taxon>
        <taxon>Galliformes</taxon>
        <taxon>Phasianidae</taxon>
        <taxon>Meleagridinae</taxon>
        <taxon>Meleagris</taxon>
    </lineage>
</organism>
<keyword evidence="2" id="KW-1185">Reference proteome</keyword>
<proteinExistence type="predicted"/>
<dbReference type="GeneTree" id="ENSGT00940000172052"/>